<evidence type="ECO:0000313" key="2">
    <source>
        <dbReference type="Proteomes" id="UP000011976"/>
    </source>
</evidence>
<protein>
    <submittedName>
        <fullName evidence="1">Uncharacterized protein</fullName>
    </submittedName>
</protein>
<proteinExistence type="predicted"/>
<evidence type="ECO:0000313" key="1">
    <source>
        <dbReference type="EMBL" id="GAC74422.1"/>
    </source>
</evidence>
<organism evidence="1 2">
    <name type="scientific">Pseudozyma antarctica (strain T-34)</name>
    <name type="common">Yeast</name>
    <name type="synonym">Candida antarctica</name>
    <dbReference type="NCBI Taxonomy" id="1151754"/>
    <lineage>
        <taxon>Eukaryota</taxon>
        <taxon>Fungi</taxon>
        <taxon>Dikarya</taxon>
        <taxon>Basidiomycota</taxon>
        <taxon>Ustilaginomycotina</taxon>
        <taxon>Ustilaginomycetes</taxon>
        <taxon>Ustilaginales</taxon>
        <taxon>Ustilaginaceae</taxon>
        <taxon>Moesziomyces</taxon>
    </lineage>
</organism>
<dbReference type="EMBL" id="DF196777">
    <property type="protein sequence ID" value="GAC74422.1"/>
    <property type="molecule type" value="Genomic_DNA"/>
</dbReference>
<gene>
    <name evidence="1" type="ORF">PANT_11d00048</name>
</gene>
<dbReference type="AlphaFoldDB" id="M9MFL1"/>
<accession>M9MFL1</accession>
<dbReference type="Proteomes" id="UP000011976">
    <property type="component" value="Unassembled WGS sequence"/>
</dbReference>
<sequence>MDNSNPAKLNTRSAVDFASNILGPARERDRILFTGKFFRAEIETGVAELADKTFPTQGGGSVEEMTAIHDRLMDEVIIPLTDKAITVAKEVTLAKEEHAYFHSSLRKMYLQPPGDRATGPFTLKRERREEDHLPKVREFHLTIRQDNLCRLSFVLQTPARTIYDP</sequence>
<name>M9MFL1_PSEA3</name>
<reference evidence="2" key="1">
    <citation type="journal article" date="2013" name="Genome Announc.">
        <title>Genome sequence of the basidiomycetous yeast Pseudozyma antarctica T-34, a producer of the glycolipid biosurfactants mannosylerythritol lipids.</title>
        <authorList>
            <person name="Morita T."/>
            <person name="Koike H."/>
            <person name="Koyama Y."/>
            <person name="Hagiwara H."/>
            <person name="Ito E."/>
            <person name="Fukuoka T."/>
            <person name="Imura T."/>
            <person name="Machida M."/>
            <person name="Kitamoto D."/>
        </authorList>
    </citation>
    <scope>NUCLEOTIDE SEQUENCE [LARGE SCALE GENOMIC DNA]</scope>
    <source>
        <strain evidence="2">T-34</strain>
    </source>
</reference>